<evidence type="ECO:0000313" key="3">
    <source>
        <dbReference type="EMBL" id="SCZ76992.1"/>
    </source>
</evidence>
<dbReference type="InterPro" id="IPR003425">
    <property type="entry name" value="CCB3/YggT"/>
</dbReference>
<organism evidence="3 4">
    <name type="scientific">Acidaminobacter hydrogenoformans DSM 2784</name>
    <dbReference type="NCBI Taxonomy" id="1120920"/>
    <lineage>
        <taxon>Bacteria</taxon>
        <taxon>Bacillati</taxon>
        <taxon>Bacillota</taxon>
        <taxon>Clostridia</taxon>
        <taxon>Peptostreptococcales</taxon>
        <taxon>Acidaminobacteraceae</taxon>
        <taxon>Acidaminobacter</taxon>
    </lineage>
</organism>
<evidence type="ECO:0000256" key="2">
    <source>
        <dbReference type="SAM" id="Phobius"/>
    </source>
</evidence>
<gene>
    <name evidence="3" type="ORF">SAMN03080599_00509</name>
</gene>
<protein>
    <submittedName>
        <fullName evidence="3">YggT family protein</fullName>
    </submittedName>
</protein>
<feature type="transmembrane region" description="Helical" evidence="2">
    <location>
        <begin position="66"/>
        <end position="83"/>
    </location>
</feature>
<dbReference type="EMBL" id="FMWL01000002">
    <property type="protein sequence ID" value="SCZ76992.1"/>
    <property type="molecule type" value="Genomic_DNA"/>
</dbReference>
<dbReference type="Pfam" id="PF02325">
    <property type="entry name" value="CCB3_YggT"/>
    <property type="match status" value="1"/>
</dbReference>
<dbReference type="RefSeq" id="WP_092589313.1">
    <property type="nucleotide sequence ID" value="NZ_FMWL01000002.1"/>
</dbReference>
<keyword evidence="4" id="KW-1185">Reference proteome</keyword>
<name>A0A1G5RSD7_9FIRM</name>
<dbReference type="OrthoDB" id="283553at2"/>
<sequence length="85" mass="9961">MTLLKTTMLYFLNLVVFLILIRAVLSWFIRDLRNPIAAFVYQITEPLLSPFRQIIQKLGYNGMIDFSPILLIITVQMLSNFILRL</sequence>
<keyword evidence="2" id="KW-0812">Transmembrane</keyword>
<dbReference type="STRING" id="1120920.SAMN03080599_00509"/>
<reference evidence="3 4" key="1">
    <citation type="submission" date="2016-10" db="EMBL/GenBank/DDBJ databases">
        <authorList>
            <person name="de Groot N.N."/>
        </authorList>
    </citation>
    <scope>NUCLEOTIDE SEQUENCE [LARGE SCALE GENOMIC DNA]</scope>
    <source>
        <strain evidence="3 4">DSM 2784</strain>
    </source>
</reference>
<keyword evidence="2" id="KW-1133">Transmembrane helix</keyword>
<dbReference type="AlphaFoldDB" id="A0A1G5RSD7"/>
<feature type="transmembrane region" description="Helical" evidence="2">
    <location>
        <begin position="7"/>
        <end position="29"/>
    </location>
</feature>
<accession>A0A1G5RSD7</accession>
<dbReference type="PANTHER" id="PTHR33219">
    <property type="entry name" value="YLMG HOMOLOG PROTEIN 2, CHLOROPLASTIC"/>
    <property type="match status" value="1"/>
</dbReference>
<evidence type="ECO:0000256" key="1">
    <source>
        <dbReference type="ARBA" id="ARBA00010894"/>
    </source>
</evidence>
<comment type="similarity">
    <text evidence="1">Belongs to the YggT family.</text>
</comment>
<dbReference type="Proteomes" id="UP000199208">
    <property type="component" value="Unassembled WGS sequence"/>
</dbReference>
<keyword evidence="2" id="KW-0472">Membrane</keyword>
<proteinExistence type="inferred from homology"/>
<evidence type="ECO:0000313" key="4">
    <source>
        <dbReference type="Proteomes" id="UP000199208"/>
    </source>
</evidence>
<dbReference type="PANTHER" id="PTHR33219:SF14">
    <property type="entry name" value="PROTEIN COFACTOR ASSEMBLY OF COMPLEX C SUBUNIT B CCB3, CHLOROPLASTIC-RELATED"/>
    <property type="match status" value="1"/>
</dbReference>
<dbReference type="GO" id="GO:0016020">
    <property type="term" value="C:membrane"/>
    <property type="evidence" value="ECO:0007669"/>
    <property type="project" value="InterPro"/>
</dbReference>